<gene>
    <name evidence="9" type="ORF">PRABACTJOHN_00443</name>
</gene>
<dbReference type="InterPro" id="IPR023997">
    <property type="entry name" value="TonB-dep_OMP_SusC/RagA_CS"/>
</dbReference>
<dbReference type="PROSITE" id="PS52016">
    <property type="entry name" value="TONB_DEPENDENT_REC_3"/>
    <property type="match status" value="1"/>
</dbReference>
<keyword evidence="6 7" id="KW-0998">Cell outer membrane</keyword>
<dbReference type="FunFam" id="2.60.40.1120:FF:000003">
    <property type="entry name" value="Outer membrane protein Omp121"/>
    <property type="match status" value="1"/>
</dbReference>
<reference evidence="9 10" key="1">
    <citation type="submission" date="2008-10" db="EMBL/GenBank/DDBJ databases">
        <title>Draft genome sequence of Parabacteroides johnsonii (DSM 18315).</title>
        <authorList>
            <person name="Sudarsanam P."/>
            <person name="Ley R."/>
            <person name="Guruge J."/>
            <person name="Turnbaugh P.J."/>
            <person name="Mahowald M."/>
            <person name="Liep D."/>
            <person name="Gordon J."/>
        </authorList>
    </citation>
    <scope>NUCLEOTIDE SEQUENCE [LARGE SCALE GENOMIC DNA]</scope>
    <source>
        <strain evidence="9 10">DSM 18315</strain>
    </source>
</reference>
<keyword evidence="2 7" id="KW-0813">Transport</keyword>
<dbReference type="InterPro" id="IPR008969">
    <property type="entry name" value="CarboxyPept-like_regulatory"/>
</dbReference>
<dbReference type="Pfam" id="PF13715">
    <property type="entry name" value="CarbopepD_reg_2"/>
    <property type="match status" value="1"/>
</dbReference>
<dbReference type="InterPro" id="IPR036942">
    <property type="entry name" value="Beta-barrel_TonB_sf"/>
</dbReference>
<dbReference type="AlphaFoldDB" id="B7B5Z9"/>
<dbReference type="InterPro" id="IPR011662">
    <property type="entry name" value="Secretin/TonB_short_N"/>
</dbReference>
<dbReference type="Pfam" id="PF07660">
    <property type="entry name" value="STN"/>
    <property type="match status" value="1"/>
</dbReference>
<dbReference type="InterPro" id="IPR023996">
    <property type="entry name" value="TonB-dep_OMP_SusC/RagA"/>
</dbReference>
<evidence type="ECO:0000256" key="5">
    <source>
        <dbReference type="ARBA" id="ARBA00023136"/>
    </source>
</evidence>
<keyword evidence="5 7" id="KW-0472">Membrane</keyword>
<evidence type="ECO:0000256" key="6">
    <source>
        <dbReference type="ARBA" id="ARBA00023237"/>
    </source>
</evidence>
<dbReference type="HOGENOM" id="CLU_004317_0_2_10"/>
<dbReference type="SUPFAM" id="SSF56935">
    <property type="entry name" value="Porins"/>
    <property type="match status" value="1"/>
</dbReference>
<dbReference type="EMBL" id="ABYH01000037">
    <property type="protein sequence ID" value="EEC98117.1"/>
    <property type="molecule type" value="Genomic_DNA"/>
</dbReference>
<dbReference type="STRING" id="537006.PRABACTJOHN_00443"/>
<dbReference type="InterPro" id="IPR012910">
    <property type="entry name" value="Plug_dom"/>
</dbReference>
<dbReference type="Gene3D" id="2.170.130.10">
    <property type="entry name" value="TonB-dependent receptor, plug domain"/>
    <property type="match status" value="1"/>
</dbReference>
<protein>
    <submittedName>
        <fullName evidence="9">TonB-linked outer membrane protein, SusC/RagA family</fullName>
    </submittedName>
</protein>
<sequence length="1109" mass="123756">MNLFNTLELDFSPTFKKILSIMKLTVIFLIAFSLNISATVYSQTTKLSLNVQNQSIKDILYLIENQSDFRFIYESGKINLDKKVSVQVREQTVEVVLKQLFNNEGINYEITENNLILINPSPEQLKIISQNKSQVRKKVTGIVKDEKGEPIIGANVVERGTTNGVITDIDGNFELNVASSSVLEISYIGYVSQEILIGNKNKFHIKLVEDTQNLDEVVVVGYGTMRKKDMTGSVASADLGALKGSPNVNILQGLQGTLPGLNVGMVDEAGASPSITVRGRSTISGSQNPLIILDGIVYYGSLTSLNPNDIKSFDILKDASSKAIYGAQAANGVILITTKRGQSQDKPVITYNTSFSVGSPYNRLHSKNRDSYLQMIRDIFWQEAYTEESGYTKDNPDYNIETSAPFTDASIAKGYRAGADTDWWDLGTNNATIMTHNVGIQGMSSKVNYYMSFGYDKQDNYIINDKFNRKTVRVNLETSVTNWLKVGTQAFGSFSDYSGESPNLTQLAQAGPLRMPYGDDGNLVILGGDFTNPLIGLYNKDMDKRNELFGNFYARLNNISFLPGFSWDINYGNMLKWERQFNSNEYAQAETGEAKKVNGTAYSYTFDNILNYTKDFNQHHIDATLVIGRTEREYENTTARSTDLANQTLGYNDLAQGKNQYTTSQSWEEASSYQMFRANYSLMSKYMLTGTIRRDGFSGFATNEKVAYFPSFALGWIASEESFLKQVNWLDLLKLRASYGVNGNLVSRYSSLATVSSSAAYVFGDGGSSAYGQSLSNLPNANLKWEKTHGINIAMDFGVLNNRITGNIEYYRTTTKDLIWKKTLPEITGFKEIVDNMGEIANQGIELTLNATPIRNKNFSWDVTFNFSRNKNKINHLLGDVNGDGIEDDLVSSNLFIGQSLSTIYHYDVDGIYQLNDNIPEGYYPGSYRIVDHSGDGKLSADDRIILGQSDPAYRFSLHNTFRYKGFTLKIFLNSVQGGKNGYLANADVFGAYTPQFISSKGMYEEVDFWTPSNPNGKFRNPAGTSSINPNIYQKRSFVRLQDVILSYDFNPGLLSKIYVDALRLSVSGKNLCTWTKWDGWDPETGSGLGYGGRPVMRHFTIGLELTLK</sequence>
<comment type="subcellular location">
    <subcellularLocation>
        <location evidence="1 7">Cell outer membrane</location>
        <topology evidence="1 7">Multi-pass membrane protein</topology>
    </subcellularLocation>
</comment>
<dbReference type="Gene3D" id="2.40.170.20">
    <property type="entry name" value="TonB-dependent receptor, beta-barrel domain"/>
    <property type="match status" value="1"/>
</dbReference>
<keyword evidence="4 7" id="KW-0812">Transmembrane</keyword>
<organism evidence="9 10">
    <name type="scientific">Parabacteroides johnsonii DSM 18315</name>
    <dbReference type="NCBI Taxonomy" id="537006"/>
    <lineage>
        <taxon>Bacteria</taxon>
        <taxon>Pseudomonadati</taxon>
        <taxon>Bacteroidota</taxon>
        <taxon>Bacteroidia</taxon>
        <taxon>Bacteroidales</taxon>
        <taxon>Tannerellaceae</taxon>
        <taxon>Parabacteroides</taxon>
    </lineage>
</organism>
<dbReference type="NCBIfam" id="TIGR04057">
    <property type="entry name" value="SusC_RagA_signa"/>
    <property type="match status" value="1"/>
</dbReference>
<dbReference type="InterPro" id="IPR037066">
    <property type="entry name" value="Plug_dom_sf"/>
</dbReference>
<keyword evidence="3 7" id="KW-1134">Transmembrane beta strand</keyword>
<evidence type="ECO:0000313" key="9">
    <source>
        <dbReference type="EMBL" id="EEC98117.1"/>
    </source>
</evidence>
<dbReference type="SMART" id="SM00965">
    <property type="entry name" value="STN"/>
    <property type="match status" value="1"/>
</dbReference>
<accession>B7B5Z9</accession>
<dbReference type="NCBIfam" id="TIGR04056">
    <property type="entry name" value="OMP_RagA_SusC"/>
    <property type="match status" value="1"/>
</dbReference>
<evidence type="ECO:0000256" key="3">
    <source>
        <dbReference type="ARBA" id="ARBA00022452"/>
    </source>
</evidence>
<dbReference type="Proteomes" id="UP000005510">
    <property type="component" value="Unassembled WGS sequence"/>
</dbReference>
<evidence type="ECO:0000256" key="2">
    <source>
        <dbReference type="ARBA" id="ARBA00022448"/>
    </source>
</evidence>
<dbReference type="RefSeq" id="WP_008146478.1">
    <property type="nucleotide sequence ID" value="NZ_CP102285.1"/>
</dbReference>
<dbReference type="Gene3D" id="2.60.40.1120">
    <property type="entry name" value="Carboxypeptidase-like, regulatory domain"/>
    <property type="match status" value="1"/>
</dbReference>
<proteinExistence type="inferred from homology"/>
<name>B7B5Z9_9BACT</name>
<dbReference type="GO" id="GO:0009279">
    <property type="term" value="C:cell outer membrane"/>
    <property type="evidence" value="ECO:0007669"/>
    <property type="project" value="UniProtKB-SubCell"/>
</dbReference>
<dbReference type="GeneID" id="93409536"/>
<dbReference type="SUPFAM" id="SSF49464">
    <property type="entry name" value="Carboxypeptidase regulatory domain-like"/>
    <property type="match status" value="1"/>
</dbReference>
<comment type="caution">
    <text evidence="9">The sequence shown here is derived from an EMBL/GenBank/DDBJ whole genome shotgun (WGS) entry which is preliminary data.</text>
</comment>
<evidence type="ECO:0000256" key="7">
    <source>
        <dbReference type="PROSITE-ProRule" id="PRU01360"/>
    </source>
</evidence>
<dbReference type="InterPro" id="IPR039426">
    <property type="entry name" value="TonB-dep_rcpt-like"/>
</dbReference>
<evidence type="ECO:0000259" key="8">
    <source>
        <dbReference type="SMART" id="SM00965"/>
    </source>
</evidence>
<feature type="domain" description="Secretin/TonB short N-terminal" evidence="8">
    <location>
        <begin position="69"/>
        <end position="120"/>
    </location>
</feature>
<comment type="similarity">
    <text evidence="7">Belongs to the TonB-dependent receptor family.</text>
</comment>
<evidence type="ECO:0000256" key="4">
    <source>
        <dbReference type="ARBA" id="ARBA00022692"/>
    </source>
</evidence>
<evidence type="ECO:0000313" key="10">
    <source>
        <dbReference type="Proteomes" id="UP000005510"/>
    </source>
</evidence>
<evidence type="ECO:0000256" key="1">
    <source>
        <dbReference type="ARBA" id="ARBA00004571"/>
    </source>
</evidence>
<reference evidence="9 10" key="2">
    <citation type="submission" date="2008-10" db="EMBL/GenBank/DDBJ databases">
        <authorList>
            <person name="Fulton L."/>
            <person name="Clifton S."/>
            <person name="Fulton B."/>
            <person name="Xu J."/>
            <person name="Minx P."/>
            <person name="Pepin K.H."/>
            <person name="Johnson M."/>
            <person name="Bhonagiri V."/>
            <person name="Nash W.E."/>
            <person name="Mardis E.R."/>
            <person name="Wilson R.K."/>
        </authorList>
    </citation>
    <scope>NUCLEOTIDE SEQUENCE [LARGE SCALE GENOMIC DNA]</scope>
    <source>
        <strain evidence="9 10">DSM 18315</strain>
    </source>
</reference>
<dbReference type="Pfam" id="PF07715">
    <property type="entry name" value="Plug"/>
    <property type="match status" value="1"/>
</dbReference>